<name>A0AAU8HYD2_9CAUD</name>
<reference evidence="1" key="1">
    <citation type="submission" date="2024-03" db="EMBL/GenBank/DDBJ databases">
        <authorList>
            <person name="Chantapakul B."/>
            <person name="Wang S."/>
        </authorList>
    </citation>
    <scope>NUCLEOTIDE SEQUENCE</scope>
</reference>
<organism evidence="1">
    <name type="scientific">Rhizobium phage LG08</name>
    <dbReference type="NCBI Taxonomy" id="3129229"/>
    <lineage>
        <taxon>Viruses</taxon>
        <taxon>Duplodnaviria</taxon>
        <taxon>Heunggongvirae</taxon>
        <taxon>Uroviricota</taxon>
        <taxon>Caudoviricetes</taxon>
    </lineage>
</organism>
<accession>A0AAU8HYD2</accession>
<gene>
    <name evidence="1" type="ORF">LDCGVIBL_CDS0240</name>
</gene>
<sequence length="144" mass="15842">MIIQMAEGLLEAQKIESEHNIRKKKFDEAFFEVVTGNKVDESAFLGTLEGDGIVALIEKNRGRSAGSPLLDTEGSPFDNRVIAEPFTSGSLTALSRTENSIIIHVYRLDIQKEIVTVVDFQNFTDALFSLKNPVATPGPSAPRY</sequence>
<dbReference type="EMBL" id="PP429226">
    <property type="protein sequence ID" value="XCI77598.1"/>
    <property type="molecule type" value="Genomic_DNA"/>
</dbReference>
<protein>
    <submittedName>
        <fullName evidence="1">Uncharacterized protein</fullName>
    </submittedName>
</protein>
<proteinExistence type="predicted"/>
<evidence type="ECO:0000313" key="1">
    <source>
        <dbReference type="EMBL" id="XCI77598.1"/>
    </source>
</evidence>